<keyword evidence="4" id="KW-1133">Transmembrane helix</keyword>
<dbReference type="PANTHER" id="PTHR33365:SF11">
    <property type="entry name" value="TAT PATHWAY SIGNAL SEQUENCE"/>
    <property type="match status" value="1"/>
</dbReference>
<evidence type="ECO:0000313" key="5">
    <source>
        <dbReference type="EMBL" id="KAJ4372904.1"/>
    </source>
</evidence>
<keyword evidence="2" id="KW-0560">Oxidoreductase</keyword>
<evidence type="ECO:0000256" key="1">
    <source>
        <dbReference type="ARBA" id="ARBA00004685"/>
    </source>
</evidence>
<evidence type="ECO:0000256" key="3">
    <source>
        <dbReference type="ARBA" id="ARBA00035112"/>
    </source>
</evidence>
<comment type="similarity">
    <text evidence="3">Belongs to the ustYa family.</text>
</comment>
<accession>A0A9W8YBU8</accession>
<dbReference type="GO" id="GO:0043386">
    <property type="term" value="P:mycotoxin biosynthetic process"/>
    <property type="evidence" value="ECO:0007669"/>
    <property type="project" value="InterPro"/>
</dbReference>
<dbReference type="Pfam" id="PF11807">
    <property type="entry name" value="UstYa"/>
    <property type="match status" value="1"/>
</dbReference>
<comment type="caution">
    <text evidence="5">The sequence shown here is derived from an EMBL/GenBank/DDBJ whole genome shotgun (WGS) entry which is preliminary data.</text>
</comment>
<comment type="pathway">
    <text evidence="1">Mycotoxin biosynthesis.</text>
</comment>
<keyword evidence="4" id="KW-0812">Transmembrane</keyword>
<gene>
    <name evidence="5" type="ORF">N0V83_003195</name>
</gene>
<dbReference type="AlphaFoldDB" id="A0A9W8YBU8"/>
<organism evidence="5 6">
    <name type="scientific">Neocucurbitaria cava</name>
    <dbReference type="NCBI Taxonomy" id="798079"/>
    <lineage>
        <taxon>Eukaryota</taxon>
        <taxon>Fungi</taxon>
        <taxon>Dikarya</taxon>
        <taxon>Ascomycota</taxon>
        <taxon>Pezizomycotina</taxon>
        <taxon>Dothideomycetes</taxon>
        <taxon>Pleosporomycetidae</taxon>
        <taxon>Pleosporales</taxon>
        <taxon>Pleosporineae</taxon>
        <taxon>Cucurbitariaceae</taxon>
        <taxon>Neocucurbitaria</taxon>
    </lineage>
</organism>
<evidence type="ECO:0000313" key="6">
    <source>
        <dbReference type="Proteomes" id="UP001140560"/>
    </source>
</evidence>
<dbReference type="InterPro" id="IPR021765">
    <property type="entry name" value="UstYa-like"/>
</dbReference>
<proteinExistence type="inferred from homology"/>
<sequence>MDDYEHEKDYLVERDAHRPRRSSRLRHAICYIIVIIMSMLVGVVLGEIFRVEYEVDGYIAPYEHTHHTLKDVVWYQNDTFAQEPSAITEKAWADLIPEGRGFVTHPTLAKELKSVSVFHEIHCLHGIRTAYFTSDYLYRKLQHTTQSQQSLHANKKSPSDHPHLPADKFVFNAYLEDQIKHPEHAHGLATGHVKHCFDYLRQALMCAADTNLEDTSIEDGEEGAPGWGSKRVCRDFDAVKEWSAKWRAGDGVGIV</sequence>
<evidence type="ECO:0000256" key="2">
    <source>
        <dbReference type="ARBA" id="ARBA00023002"/>
    </source>
</evidence>
<name>A0A9W8YBU8_9PLEO</name>
<dbReference type="EMBL" id="JAPEUY010000005">
    <property type="protein sequence ID" value="KAJ4372904.1"/>
    <property type="molecule type" value="Genomic_DNA"/>
</dbReference>
<protein>
    <submittedName>
        <fullName evidence="5">Uncharacterized protein</fullName>
    </submittedName>
</protein>
<keyword evidence="6" id="KW-1185">Reference proteome</keyword>
<dbReference type="OrthoDB" id="3687641at2759"/>
<feature type="transmembrane region" description="Helical" evidence="4">
    <location>
        <begin position="28"/>
        <end position="49"/>
    </location>
</feature>
<evidence type="ECO:0000256" key="4">
    <source>
        <dbReference type="SAM" id="Phobius"/>
    </source>
</evidence>
<keyword evidence="4" id="KW-0472">Membrane</keyword>
<dbReference type="Proteomes" id="UP001140560">
    <property type="component" value="Unassembled WGS sequence"/>
</dbReference>
<reference evidence="5" key="1">
    <citation type="submission" date="2022-10" db="EMBL/GenBank/DDBJ databases">
        <title>Tapping the CABI collections for fungal endophytes: first genome assemblies for Collariella, Neodidymelliopsis, Ascochyta clinopodiicola, Didymella pomorum, Didymosphaeria variabile, Neocosmospora piperis and Neocucurbitaria cava.</title>
        <authorList>
            <person name="Hill R."/>
        </authorList>
    </citation>
    <scope>NUCLEOTIDE SEQUENCE</scope>
    <source>
        <strain evidence="5">IMI 356814</strain>
    </source>
</reference>
<dbReference type="GO" id="GO:0016491">
    <property type="term" value="F:oxidoreductase activity"/>
    <property type="evidence" value="ECO:0007669"/>
    <property type="project" value="UniProtKB-KW"/>
</dbReference>
<dbReference type="PANTHER" id="PTHR33365">
    <property type="entry name" value="YALI0B05434P"/>
    <property type="match status" value="1"/>
</dbReference>